<organism evidence="6 7">
    <name type="scientific">Parahaliea maris</name>
    <dbReference type="NCBI Taxonomy" id="2716870"/>
    <lineage>
        <taxon>Bacteria</taxon>
        <taxon>Pseudomonadati</taxon>
        <taxon>Pseudomonadota</taxon>
        <taxon>Gammaproteobacteria</taxon>
        <taxon>Cellvibrionales</taxon>
        <taxon>Halieaceae</taxon>
        <taxon>Parahaliea</taxon>
    </lineage>
</organism>
<dbReference type="Proteomes" id="UP000321039">
    <property type="component" value="Unassembled WGS sequence"/>
</dbReference>
<evidence type="ECO:0000256" key="3">
    <source>
        <dbReference type="ARBA" id="ARBA00022833"/>
    </source>
</evidence>
<dbReference type="PANTHER" id="PTHR33337:SF40">
    <property type="entry name" value="CENP-V_GFA DOMAIN-CONTAINING PROTEIN-RELATED"/>
    <property type="match status" value="1"/>
</dbReference>
<evidence type="ECO:0000313" key="6">
    <source>
        <dbReference type="EMBL" id="TXS91911.1"/>
    </source>
</evidence>
<evidence type="ECO:0000256" key="4">
    <source>
        <dbReference type="ARBA" id="ARBA00023239"/>
    </source>
</evidence>
<keyword evidence="4" id="KW-0456">Lyase</keyword>
<comment type="caution">
    <text evidence="6">The sequence shown here is derived from an EMBL/GenBank/DDBJ whole genome shotgun (WGS) entry which is preliminary data.</text>
</comment>
<name>A0A5C8ZXH0_9GAMM</name>
<dbReference type="AlphaFoldDB" id="A0A5C8ZXH0"/>
<dbReference type="InterPro" id="IPR011057">
    <property type="entry name" value="Mss4-like_sf"/>
</dbReference>
<reference evidence="6 7" key="1">
    <citation type="submission" date="2019-08" db="EMBL/GenBank/DDBJ databases">
        <title>Parahaliea maris sp. nov., isolated from the surface seawater.</title>
        <authorList>
            <person name="Liu Y."/>
        </authorList>
    </citation>
    <scope>NUCLEOTIDE SEQUENCE [LARGE SCALE GENOMIC DNA]</scope>
    <source>
        <strain evidence="6 7">HSLHS9</strain>
    </source>
</reference>
<sequence>MTATAELSGSCLCGKVHYTATGEPERFYHCHCSRCRKVTGTGHASNLFVRGTLRWDRGEELIKRYQLPEAERFSNSFCSECGSRLPFFIEAMGMVFIPAGSLDQDPNFMPQARIFQDSRASWSCDTTDIACFDRYPS</sequence>
<comment type="similarity">
    <text evidence="1">Belongs to the Gfa family.</text>
</comment>
<feature type="domain" description="CENP-V/GFA" evidence="5">
    <location>
        <begin position="7"/>
        <end position="123"/>
    </location>
</feature>
<accession>A0A5C8ZXH0</accession>
<dbReference type="EMBL" id="VRZA01000005">
    <property type="protein sequence ID" value="TXS91911.1"/>
    <property type="molecule type" value="Genomic_DNA"/>
</dbReference>
<protein>
    <submittedName>
        <fullName evidence="6">GFA family protein</fullName>
    </submittedName>
</protein>
<dbReference type="SUPFAM" id="SSF51316">
    <property type="entry name" value="Mss4-like"/>
    <property type="match status" value="1"/>
</dbReference>
<keyword evidence="3" id="KW-0862">Zinc</keyword>
<dbReference type="RefSeq" id="WP_148069151.1">
    <property type="nucleotide sequence ID" value="NZ_VRZA01000005.1"/>
</dbReference>
<gene>
    <name evidence="6" type="ORF">FV139_14360</name>
</gene>
<dbReference type="Gene3D" id="3.90.1590.10">
    <property type="entry name" value="glutathione-dependent formaldehyde- activating enzyme (gfa)"/>
    <property type="match status" value="1"/>
</dbReference>
<evidence type="ECO:0000313" key="7">
    <source>
        <dbReference type="Proteomes" id="UP000321039"/>
    </source>
</evidence>
<keyword evidence="7" id="KW-1185">Reference proteome</keyword>
<evidence type="ECO:0000256" key="2">
    <source>
        <dbReference type="ARBA" id="ARBA00022723"/>
    </source>
</evidence>
<dbReference type="InterPro" id="IPR006913">
    <property type="entry name" value="CENP-V/GFA"/>
</dbReference>
<dbReference type="GO" id="GO:0016846">
    <property type="term" value="F:carbon-sulfur lyase activity"/>
    <property type="evidence" value="ECO:0007669"/>
    <property type="project" value="InterPro"/>
</dbReference>
<evidence type="ECO:0000256" key="1">
    <source>
        <dbReference type="ARBA" id="ARBA00005495"/>
    </source>
</evidence>
<dbReference type="PROSITE" id="PS51891">
    <property type="entry name" value="CENP_V_GFA"/>
    <property type="match status" value="1"/>
</dbReference>
<proteinExistence type="inferred from homology"/>
<dbReference type="Pfam" id="PF04828">
    <property type="entry name" value="GFA"/>
    <property type="match status" value="1"/>
</dbReference>
<dbReference type="GO" id="GO:0046872">
    <property type="term" value="F:metal ion binding"/>
    <property type="evidence" value="ECO:0007669"/>
    <property type="project" value="UniProtKB-KW"/>
</dbReference>
<keyword evidence="2" id="KW-0479">Metal-binding</keyword>
<dbReference type="PANTHER" id="PTHR33337">
    <property type="entry name" value="GFA DOMAIN-CONTAINING PROTEIN"/>
    <property type="match status" value="1"/>
</dbReference>
<evidence type="ECO:0000259" key="5">
    <source>
        <dbReference type="PROSITE" id="PS51891"/>
    </source>
</evidence>